<proteinExistence type="predicted"/>
<keyword evidence="4" id="KW-0675">Receptor</keyword>
<protein>
    <submittedName>
        <fullName evidence="4">Toll/interleukin-1 receptor domain-containing protein</fullName>
    </submittedName>
</protein>
<evidence type="ECO:0000256" key="1">
    <source>
        <dbReference type="SAM" id="MobiDB-lite"/>
    </source>
</evidence>
<dbReference type="Proteomes" id="UP000516369">
    <property type="component" value="Chromosome"/>
</dbReference>
<keyword evidence="2" id="KW-1133">Transmembrane helix</keyword>
<dbReference type="AlphaFoldDB" id="A0A7H1N5B8"/>
<feature type="region of interest" description="Disordered" evidence="1">
    <location>
        <begin position="144"/>
        <end position="164"/>
    </location>
</feature>
<evidence type="ECO:0000313" key="5">
    <source>
        <dbReference type="Proteomes" id="UP000516369"/>
    </source>
</evidence>
<name>A0A7H1N5B8_9PROT</name>
<evidence type="ECO:0000259" key="3">
    <source>
        <dbReference type="PROSITE" id="PS50104"/>
    </source>
</evidence>
<feature type="compositionally biased region" description="Low complexity" evidence="1">
    <location>
        <begin position="144"/>
        <end position="161"/>
    </location>
</feature>
<keyword evidence="5" id="KW-1185">Reference proteome</keyword>
<dbReference type="SUPFAM" id="SSF52200">
    <property type="entry name" value="Toll/Interleukin receptor TIR domain"/>
    <property type="match status" value="1"/>
</dbReference>
<dbReference type="KEGG" id="dvn:HQ394_18290"/>
<accession>A0A7H1N5B8</accession>
<keyword evidence="2" id="KW-0472">Membrane</keyword>
<dbReference type="PROSITE" id="PS50104">
    <property type="entry name" value="TIR"/>
    <property type="match status" value="1"/>
</dbReference>
<evidence type="ECO:0000313" key="4">
    <source>
        <dbReference type="EMBL" id="QNT70904.1"/>
    </source>
</evidence>
<dbReference type="RefSeq" id="WP_190261365.1">
    <property type="nucleotide sequence ID" value="NZ_CP053923.1"/>
</dbReference>
<dbReference type="InterPro" id="IPR000157">
    <property type="entry name" value="TIR_dom"/>
</dbReference>
<organism evidence="4 5">
    <name type="scientific">Defluviicoccus vanus</name>
    <dbReference type="NCBI Taxonomy" id="111831"/>
    <lineage>
        <taxon>Bacteria</taxon>
        <taxon>Pseudomonadati</taxon>
        <taxon>Pseudomonadota</taxon>
        <taxon>Alphaproteobacteria</taxon>
        <taxon>Rhodospirillales</taxon>
        <taxon>Rhodospirillaceae</taxon>
        <taxon>Defluviicoccus</taxon>
    </lineage>
</organism>
<dbReference type="EMBL" id="CP053923">
    <property type="protein sequence ID" value="QNT70904.1"/>
    <property type="molecule type" value="Genomic_DNA"/>
</dbReference>
<dbReference type="Gene3D" id="3.40.50.10140">
    <property type="entry name" value="Toll/interleukin-1 receptor homology (TIR) domain"/>
    <property type="match status" value="1"/>
</dbReference>
<sequence length="328" mass="35432">MDDNAGKAMPDIFISYAREDREIAELLARALEAEGWSVWWDRHIPAGKRFDEVISASLDKAKCVVALWSTAAIASQWVAEEAEEGKERGVFVPALIEAVEPPLGFRRIHAADLIGWTGDPGHAGLRQMIGDICTIISMPAPSADAATTESAAAPSHPSLSPTPSPRRRWRLPLIVGAGVLLLAAAVTAFLITPDRQLRVEEVANGAAGAHSDTAAPAVARIDGRWQGQVSYDWGLVQNETFSFRTVGRTLTGSAGFLGVARAMLNPRIEGDEVRFDVRWQETLGSSERDVVNHYIGALSGDRIDMVVTIEGGASPHPPIEFVISRIRD</sequence>
<evidence type="ECO:0000256" key="2">
    <source>
        <dbReference type="SAM" id="Phobius"/>
    </source>
</evidence>
<keyword evidence="2" id="KW-0812">Transmembrane</keyword>
<dbReference type="GO" id="GO:0007165">
    <property type="term" value="P:signal transduction"/>
    <property type="evidence" value="ECO:0007669"/>
    <property type="project" value="InterPro"/>
</dbReference>
<reference evidence="4 5" key="1">
    <citation type="submission" date="2020-05" db="EMBL/GenBank/DDBJ databases">
        <title>Complete closed genome sequence of Defluviicoccus vanus.</title>
        <authorList>
            <person name="Bessarab I."/>
            <person name="Arumugam K."/>
            <person name="Maszenan A.M."/>
            <person name="Seviour R.J."/>
            <person name="Williams R.B."/>
        </authorList>
    </citation>
    <scope>NUCLEOTIDE SEQUENCE [LARGE SCALE GENOMIC DNA]</scope>
    <source>
        <strain evidence="4 5">Ben 114</strain>
    </source>
</reference>
<dbReference type="Pfam" id="PF13676">
    <property type="entry name" value="TIR_2"/>
    <property type="match status" value="1"/>
</dbReference>
<dbReference type="SMART" id="SM00255">
    <property type="entry name" value="TIR"/>
    <property type="match status" value="1"/>
</dbReference>
<dbReference type="InterPro" id="IPR035897">
    <property type="entry name" value="Toll_tir_struct_dom_sf"/>
</dbReference>
<feature type="transmembrane region" description="Helical" evidence="2">
    <location>
        <begin position="171"/>
        <end position="191"/>
    </location>
</feature>
<feature type="domain" description="TIR" evidence="3">
    <location>
        <begin position="8"/>
        <end position="129"/>
    </location>
</feature>
<gene>
    <name evidence="4" type="ORF">HQ394_18290</name>
</gene>